<dbReference type="Proteomes" id="UP000784294">
    <property type="component" value="Unassembled WGS sequence"/>
</dbReference>
<accession>A0A3S5FEB0</accession>
<keyword evidence="2" id="KW-1185">Reference proteome</keyword>
<comment type="caution">
    <text evidence="1">The sequence shown here is derived from an EMBL/GenBank/DDBJ whole genome shotgun (WGS) entry which is preliminary data.</text>
</comment>
<organism evidence="1 2">
    <name type="scientific">Protopolystoma xenopodis</name>
    <dbReference type="NCBI Taxonomy" id="117903"/>
    <lineage>
        <taxon>Eukaryota</taxon>
        <taxon>Metazoa</taxon>
        <taxon>Spiralia</taxon>
        <taxon>Lophotrochozoa</taxon>
        <taxon>Platyhelminthes</taxon>
        <taxon>Monogenea</taxon>
        <taxon>Polyopisthocotylea</taxon>
        <taxon>Polystomatidea</taxon>
        <taxon>Polystomatidae</taxon>
        <taxon>Protopolystoma</taxon>
    </lineage>
</organism>
<proteinExistence type="predicted"/>
<dbReference type="EMBL" id="CAAALY010066463">
    <property type="protein sequence ID" value="VEL24203.1"/>
    <property type="molecule type" value="Genomic_DNA"/>
</dbReference>
<reference evidence="1" key="1">
    <citation type="submission" date="2018-11" db="EMBL/GenBank/DDBJ databases">
        <authorList>
            <consortium name="Pathogen Informatics"/>
        </authorList>
    </citation>
    <scope>NUCLEOTIDE SEQUENCE</scope>
</reference>
<evidence type="ECO:0000313" key="1">
    <source>
        <dbReference type="EMBL" id="VEL24203.1"/>
    </source>
</evidence>
<dbReference type="AlphaFoldDB" id="A0A3S5FEB0"/>
<protein>
    <submittedName>
        <fullName evidence="1">Uncharacterized protein</fullName>
    </submittedName>
</protein>
<sequence length="318" mass="35062">MINYKDSIATVRALSSIALNPVQLKDNKINIHSEKNLARRNTSHTFNRRIFVSQQLAQRPYISSDSLSQELNPLSAGSPKIDIPFHVETSVLHQEYSSVSLSTDASKNKTKVSEDEFNSPLVLGSSTVYRDIQRLGDVPQATKFLPSDTNASQLRSSDLSYGLCDATVQSRKPRALDHDNNKNHLSILSIAEDVKFFNKAIKGKDSSVVSLSSLEPYETIVPVEENVSTECPFNVSEDPKLYGGNCEAVGDKLGQKDLTHRTDWTCDEEILDSPGGCGPSLPLLDPTGDLEHFVLKPAPQVRVVVSFPYLSLIFVCLI</sequence>
<name>A0A3S5FEB0_9PLAT</name>
<evidence type="ECO:0000313" key="2">
    <source>
        <dbReference type="Proteomes" id="UP000784294"/>
    </source>
</evidence>
<gene>
    <name evidence="1" type="ORF">PXEA_LOCUS17643</name>
</gene>